<dbReference type="GO" id="GO:0030488">
    <property type="term" value="P:tRNA methylation"/>
    <property type="evidence" value="ECO:0007669"/>
    <property type="project" value="InterPro"/>
</dbReference>
<keyword evidence="1" id="KW-0862">Zinc</keyword>
<evidence type="ECO:0000259" key="2">
    <source>
        <dbReference type="Pfam" id="PF05206"/>
    </source>
</evidence>
<dbReference type="InterPro" id="IPR007871">
    <property type="entry name" value="Methyltransferase_TRM13"/>
</dbReference>
<comment type="similarity">
    <text evidence="1">Belongs to the methyltransferase TRM13 family.</text>
</comment>
<keyword evidence="5" id="KW-1185">Reference proteome</keyword>
<dbReference type="Pfam" id="PF05206">
    <property type="entry name" value="TRM13"/>
    <property type="match status" value="1"/>
</dbReference>
<comment type="catalytic activity">
    <reaction evidence="1">
        <text>cytidine(4) in tRNA(Gly)(GCC) + S-adenosyl-L-methionine = 2'-O-methylcytidine(4) in tRNA(Gly)(GCC) + S-adenosyl-L-homocysteine + H(+)</text>
        <dbReference type="Rhea" id="RHEA:43192"/>
        <dbReference type="Rhea" id="RHEA-COMP:10399"/>
        <dbReference type="Rhea" id="RHEA-COMP:10400"/>
        <dbReference type="ChEBI" id="CHEBI:15378"/>
        <dbReference type="ChEBI" id="CHEBI:57856"/>
        <dbReference type="ChEBI" id="CHEBI:59789"/>
        <dbReference type="ChEBI" id="CHEBI:74495"/>
        <dbReference type="ChEBI" id="CHEBI:82748"/>
        <dbReference type="EC" id="2.1.1.225"/>
    </reaction>
</comment>
<dbReference type="PANTHER" id="PTHR12998:SF0">
    <property type="entry name" value="TRNA:M(4)X MODIFICATION ENZYME TRM13 HOMOLOG"/>
    <property type="match status" value="1"/>
</dbReference>
<evidence type="ECO:0000259" key="3">
    <source>
        <dbReference type="Pfam" id="PF11722"/>
    </source>
</evidence>
<name>A0AAV7GYM5_DENCH</name>
<accession>A0AAV7GYM5</accession>
<comment type="function">
    <text evidence="1">tRNA methylase which 2'-O-methylates cytidine(4) in tRNA(Pro) and tRNA(Gly)(GCC), and adenosine(4) in tRNA(His).</text>
</comment>
<dbReference type="InterPro" id="IPR039044">
    <property type="entry name" value="Trm13"/>
</dbReference>
<keyword evidence="1" id="KW-0949">S-adenosyl-L-methionine</keyword>
<comment type="caution">
    <text evidence="4">The sequence shown here is derived from an EMBL/GenBank/DDBJ whole genome shotgun (WGS) entry which is preliminary data.</text>
</comment>
<organism evidence="4 5">
    <name type="scientific">Dendrobium chrysotoxum</name>
    <name type="common">Orchid</name>
    <dbReference type="NCBI Taxonomy" id="161865"/>
    <lineage>
        <taxon>Eukaryota</taxon>
        <taxon>Viridiplantae</taxon>
        <taxon>Streptophyta</taxon>
        <taxon>Embryophyta</taxon>
        <taxon>Tracheophyta</taxon>
        <taxon>Spermatophyta</taxon>
        <taxon>Magnoliopsida</taxon>
        <taxon>Liliopsida</taxon>
        <taxon>Asparagales</taxon>
        <taxon>Orchidaceae</taxon>
        <taxon>Epidendroideae</taxon>
        <taxon>Malaxideae</taxon>
        <taxon>Dendrobiinae</taxon>
        <taxon>Dendrobium</taxon>
    </lineage>
</organism>
<gene>
    <name evidence="4" type="ORF">IEQ34_008444</name>
</gene>
<keyword evidence="1" id="KW-0489">Methyltransferase</keyword>
<comment type="catalytic activity">
    <reaction evidence="1">
        <text>adenosine(4) in tRNA(His) + S-adenosyl-L-methionine = 2'-O-methyladenosine(4) in tRNA(His) + S-adenosyl-L-homocysteine + H(+)</text>
        <dbReference type="Rhea" id="RHEA:43196"/>
        <dbReference type="Rhea" id="RHEA-COMP:10401"/>
        <dbReference type="Rhea" id="RHEA-COMP:10402"/>
        <dbReference type="ChEBI" id="CHEBI:15378"/>
        <dbReference type="ChEBI" id="CHEBI:57856"/>
        <dbReference type="ChEBI" id="CHEBI:59789"/>
        <dbReference type="ChEBI" id="CHEBI:74411"/>
        <dbReference type="ChEBI" id="CHEBI:74477"/>
        <dbReference type="EC" id="2.1.1.225"/>
    </reaction>
</comment>
<keyword evidence="1" id="KW-0808">Transferase</keyword>
<proteinExistence type="inferred from homology"/>
<dbReference type="GO" id="GO:0106050">
    <property type="term" value="F:tRNA 2'-O-methyltransferase activity"/>
    <property type="evidence" value="ECO:0007669"/>
    <property type="project" value="UniProtKB-UniRule"/>
</dbReference>
<dbReference type="EMBL" id="JAGFBR010000009">
    <property type="protein sequence ID" value="KAH0460869.1"/>
    <property type="molecule type" value="Genomic_DNA"/>
</dbReference>
<evidence type="ECO:0000313" key="4">
    <source>
        <dbReference type="EMBL" id="KAH0460869.1"/>
    </source>
</evidence>
<dbReference type="Proteomes" id="UP000775213">
    <property type="component" value="Unassembled WGS sequence"/>
</dbReference>
<dbReference type="InterPro" id="IPR021721">
    <property type="entry name" value="Znf_CCCH-type_TRM13"/>
</dbReference>
<dbReference type="Pfam" id="PF11722">
    <property type="entry name" value="zf-TRM13_CCCH"/>
    <property type="match status" value="1"/>
</dbReference>
<sequence>MSRLRTPPESSSSISSTAVVGDEAAGGNELVNALKEKRCQFWLPNKRRYCANSPLPLSMFCGNHDSSASDRRLPCPLDPSQYIPLFILLLSISVFKENLESHLKRCPSRKQVIALEAQAYYSKGINSGFIDFADDDISSEAKRRAIYGLNILDFLALVKKIESLHAAVVGYLEDSYLMPEACEKWLRRQIDSKIPYHERHVLQQASILGNMEKFGILHRPNDEIIGSVLEEGEGNDFVQKKGELPAVVEFGAGRGYLTHMLADSYGIQRIFLVERRSYKLKADRSLRQNESIQLERLRIDIEDLNLDAVESLNGHPYLAVGKHLCGNATDLTINCCHPQKTDRSKKGFQVVAIFEALLWPHAATIFANRRLFLDHGITKQDFYAITWFSSWAVDADHSSNLSNQSDGSMDINAREVNEVQKLFGPVECFMGDRSVEETIRNMKAVDRAAFGFKCKDIIDMGRVLWLREHGLDAVLVKYVPHRISPENHLLLAKFRNFIKMYKQGKCIKKEASLNKIEKKREKYRKLLNHANTTKKKRQKTII</sequence>
<dbReference type="InterPro" id="IPR029063">
    <property type="entry name" value="SAM-dependent_MTases_sf"/>
</dbReference>
<dbReference type="SUPFAM" id="SSF53335">
    <property type="entry name" value="S-adenosyl-L-methionine-dependent methyltransferases"/>
    <property type="match status" value="1"/>
</dbReference>
<keyword evidence="1" id="KW-0863">Zinc-finger</keyword>
<protein>
    <recommendedName>
        <fullName evidence="1">tRNA:m(4)X modification enzyme TRM13</fullName>
        <ecNumber evidence="1">2.1.1.225</ecNumber>
    </recommendedName>
</protein>
<dbReference type="EC" id="2.1.1.225" evidence="1"/>
<feature type="domain" description="Zinc finger CCCH-type TRM13" evidence="3">
    <location>
        <begin position="38"/>
        <end position="64"/>
    </location>
</feature>
<evidence type="ECO:0000256" key="1">
    <source>
        <dbReference type="RuleBase" id="RU367103"/>
    </source>
</evidence>
<dbReference type="AlphaFoldDB" id="A0AAV7GYM5"/>
<evidence type="ECO:0000313" key="5">
    <source>
        <dbReference type="Proteomes" id="UP000775213"/>
    </source>
</evidence>
<keyword evidence="1" id="KW-0479">Metal-binding</keyword>
<dbReference type="PANTHER" id="PTHR12998">
    <property type="entry name" value="TRNA:M(4)X MODIFICATION ENZYME TRM13 HOMOLOG"/>
    <property type="match status" value="1"/>
</dbReference>
<dbReference type="GO" id="GO:0008270">
    <property type="term" value="F:zinc ion binding"/>
    <property type="evidence" value="ECO:0007669"/>
    <property type="project" value="UniProtKB-KW"/>
</dbReference>
<comment type="catalytic activity">
    <reaction evidence="1">
        <text>cytidine(4) in tRNA(Pro) + S-adenosyl-L-methionine = 2'-O-methylcytidine(4) in tRNA(Pro) + S-adenosyl-L-homocysteine + H(+)</text>
        <dbReference type="Rhea" id="RHEA:32767"/>
        <dbReference type="Rhea" id="RHEA-COMP:10397"/>
        <dbReference type="Rhea" id="RHEA-COMP:10398"/>
        <dbReference type="ChEBI" id="CHEBI:15378"/>
        <dbReference type="ChEBI" id="CHEBI:57856"/>
        <dbReference type="ChEBI" id="CHEBI:59789"/>
        <dbReference type="ChEBI" id="CHEBI:74495"/>
        <dbReference type="ChEBI" id="CHEBI:82748"/>
        <dbReference type="EC" id="2.1.1.225"/>
    </reaction>
</comment>
<feature type="domain" description="Methyltransferase TRM13" evidence="2">
    <location>
        <begin position="202"/>
        <end position="492"/>
    </location>
</feature>
<keyword evidence="1" id="KW-0819">tRNA processing</keyword>
<reference evidence="4 5" key="1">
    <citation type="journal article" date="2021" name="Hortic Res">
        <title>Chromosome-scale assembly of the Dendrobium chrysotoxum genome enhances the understanding of orchid evolution.</title>
        <authorList>
            <person name="Zhang Y."/>
            <person name="Zhang G.Q."/>
            <person name="Zhang D."/>
            <person name="Liu X.D."/>
            <person name="Xu X.Y."/>
            <person name="Sun W.H."/>
            <person name="Yu X."/>
            <person name="Zhu X."/>
            <person name="Wang Z.W."/>
            <person name="Zhao X."/>
            <person name="Zhong W.Y."/>
            <person name="Chen H."/>
            <person name="Yin W.L."/>
            <person name="Huang T."/>
            <person name="Niu S.C."/>
            <person name="Liu Z.J."/>
        </authorList>
    </citation>
    <scope>NUCLEOTIDE SEQUENCE [LARGE SCALE GENOMIC DNA]</scope>
    <source>
        <strain evidence="4">Lindl</strain>
    </source>
</reference>